<protein>
    <submittedName>
        <fullName evidence="4">Alpha-glycosidase</fullName>
    </submittedName>
</protein>
<dbReference type="RefSeq" id="WP_203735742.1">
    <property type="nucleotide sequence ID" value="NZ_BAAATX010000055.1"/>
</dbReference>
<dbReference type="SMART" id="SM00642">
    <property type="entry name" value="Aamy"/>
    <property type="match status" value="1"/>
</dbReference>
<dbReference type="SUPFAM" id="SSF51445">
    <property type="entry name" value="(Trans)glycosidases"/>
    <property type="match status" value="1"/>
</dbReference>
<feature type="domain" description="Glycosyl hydrolase family 13 catalytic" evidence="3">
    <location>
        <begin position="127"/>
        <end position="494"/>
    </location>
</feature>
<dbReference type="Proteomes" id="UP000637628">
    <property type="component" value="Unassembled WGS sequence"/>
</dbReference>
<evidence type="ECO:0000256" key="2">
    <source>
        <dbReference type="ARBA" id="ARBA00023295"/>
    </source>
</evidence>
<evidence type="ECO:0000256" key="1">
    <source>
        <dbReference type="ARBA" id="ARBA00022801"/>
    </source>
</evidence>
<dbReference type="PANTHER" id="PTHR10357:SF210">
    <property type="entry name" value="MALTODEXTRIN GLUCOSIDASE"/>
    <property type="match status" value="1"/>
</dbReference>
<evidence type="ECO:0000313" key="4">
    <source>
        <dbReference type="EMBL" id="GIE07910.1"/>
    </source>
</evidence>
<dbReference type="InterPro" id="IPR006047">
    <property type="entry name" value="GH13_cat_dom"/>
</dbReference>
<organism evidence="4 5">
    <name type="scientific">Paractinoplanes durhamensis</name>
    <dbReference type="NCBI Taxonomy" id="113563"/>
    <lineage>
        <taxon>Bacteria</taxon>
        <taxon>Bacillati</taxon>
        <taxon>Actinomycetota</taxon>
        <taxon>Actinomycetes</taxon>
        <taxon>Micromonosporales</taxon>
        <taxon>Micromonosporaceae</taxon>
        <taxon>Paractinoplanes</taxon>
    </lineage>
</organism>
<evidence type="ECO:0000259" key="3">
    <source>
        <dbReference type="SMART" id="SM00642"/>
    </source>
</evidence>
<dbReference type="Pfam" id="PF00128">
    <property type="entry name" value="Alpha-amylase"/>
    <property type="match status" value="2"/>
</dbReference>
<dbReference type="CDD" id="cd11338">
    <property type="entry name" value="AmyAc_CMD"/>
    <property type="match status" value="1"/>
</dbReference>
<keyword evidence="5" id="KW-1185">Reference proteome</keyword>
<dbReference type="InterPro" id="IPR013783">
    <property type="entry name" value="Ig-like_fold"/>
</dbReference>
<name>A0ABQ3ZDK7_9ACTN</name>
<keyword evidence="2" id="KW-0326">Glycosidase</keyword>
<dbReference type="InterPro" id="IPR004185">
    <property type="entry name" value="Glyco_hydro_13_lg-like_dom"/>
</dbReference>
<dbReference type="EMBL" id="BOML01000093">
    <property type="protein sequence ID" value="GIE07910.1"/>
    <property type="molecule type" value="Genomic_DNA"/>
</dbReference>
<dbReference type="PANTHER" id="PTHR10357">
    <property type="entry name" value="ALPHA-AMYLASE FAMILY MEMBER"/>
    <property type="match status" value="1"/>
</dbReference>
<comment type="caution">
    <text evidence="4">The sequence shown here is derived from an EMBL/GenBank/DDBJ whole genome shotgun (WGS) entry which is preliminary data.</text>
</comment>
<accession>A0ABQ3ZDK7</accession>
<dbReference type="CDD" id="cd02857">
    <property type="entry name" value="E_set_CDase_PDE_N"/>
    <property type="match status" value="1"/>
</dbReference>
<dbReference type="InterPro" id="IPR017853">
    <property type="entry name" value="GH"/>
</dbReference>
<sequence length="585" mass="64970">MIPHHDGSELYVSNPAPALGETVSVFVRVPAGLRTSRIHLRWLSDGEPVFTSAVVDRTDATGDVWWRAEMPVRNPVTRYRFLIRTSQGVRWLTGLGLTHYDVPDNTDFRLVTHLAPPAWARDAVVYQIFPDRFARSGAAIDRERPDWAIPASWDTPAALGSTQVLYGGDLDGVARRLDHIAGLGADTLYLTPFFPGRSAHRYDASSFDRVDPLLGGDAALSRLSQSVHERGMRILGDLTTNHTGLAHPWFEQNRDFYYIKKDGSFESWLGLGELPKLNWGSGELRRRFVEIIQRFSADLDGWRIDVANMTGRRGADDWTYEVARLLREAAGDGLLIAEHAHDATGDLDRNGWHGTMNYSGFTRPVWGWLRADELPFDDFLGVPGEVPARDAAATVATMSAFGAQMSWRSWTTSWSILGSHDTARIRTVVGSADRQEVAAGLLLTMPGTPMIFAGDEIGMTGDNNDTARQPMPWDRPDTWDRATFGRYKNLIALRKAHPALRRGGLRWVAGDADSLLFLRECAEQTVLVLARRAGHEPLRTTDLPAGSRWENLYGGAKPLYTEPDGSTTIDVSGPAFQVWAADTHK</sequence>
<dbReference type="Gene3D" id="3.20.20.80">
    <property type="entry name" value="Glycosidases"/>
    <property type="match status" value="1"/>
</dbReference>
<reference evidence="4 5" key="1">
    <citation type="submission" date="2021-01" db="EMBL/GenBank/DDBJ databases">
        <title>Whole genome shotgun sequence of Actinoplanes durhamensis NBRC 14914.</title>
        <authorList>
            <person name="Komaki H."/>
            <person name="Tamura T."/>
        </authorList>
    </citation>
    <scope>NUCLEOTIDE SEQUENCE [LARGE SCALE GENOMIC DNA]</scope>
    <source>
        <strain evidence="4 5">NBRC 14914</strain>
    </source>
</reference>
<dbReference type="InterPro" id="IPR014756">
    <property type="entry name" value="Ig_E-set"/>
</dbReference>
<proteinExistence type="predicted"/>
<keyword evidence="1" id="KW-0378">Hydrolase</keyword>
<evidence type="ECO:0000313" key="5">
    <source>
        <dbReference type="Proteomes" id="UP000637628"/>
    </source>
</evidence>
<dbReference type="Gene3D" id="2.60.40.10">
    <property type="entry name" value="Immunoglobulins"/>
    <property type="match status" value="1"/>
</dbReference>
<gene>
    <name evidence="4" type="ORF">Adu01nite_92600</name>
</gene>
<dbReference type="SUPFAM" id="SSF81296">
    <property type="entry name" value="E set domains"/>
    <property type="match status" value="1"/>
</dbReference>